<dbReference type="PROSITE" id="PS00036">
    <property type="entry name" value="BZIP_BASIC"/>
    <property type="match status" value="1"/>
</dbReference>
<keyword evidence="1" id="KW-0175">Coiled coil</keyword>
<feature type="region of interest" description="Disordered" evidence="2">
    <location>
        <begin position="118"/>
        <end position="176"/>
    </location>
</feature>
<name>A0A7S0WTW9_9CHLO</name>
<evidence type="ECO:0000313" key="4">
    <source>
        <dbReference type="EMBL" id="CAD8684075.1"/>
    </source>
</evidence>
<dbReference type="InterPro" id="IPR004827">
    <property type="entry name" value="bZIP"/>
</dbReference>
<feature type="compositionally biased region" description="Basic and acidic residues" evidence="2">
    <location>
        <begin position="215"/>
        <end position="229"/>
    </location>
</feature>
<proteinExistence type="predicted"/>
<evidence type="ECO:0000256" key="2">
    <source>
        <dbReference type="SAM" id="MobiDB-lite"/>
    </source>
</evidence>
<accession>A0A7S0WTW9</accession>
<dbReference type="AlphaFoldDB" id="A0A7S0WTW9"/>
<evidence type="ECO:0000259" key="3">
    <source>
        <dbReference type="PROSITE" id="PS00036"/>
    </source>
</evidence>
<evidence type="ECO:0000256" key="1">
    <source>
        <dbReference type="SAM" id="Coils"/>
    </source>
</evidence>
<feature type="coiled-coil region" evidence="1">
    <location>
        <begin position="179"/>
        <end position="206"/>
    </location>
</feature>
<sequence>MSQNPLTTPSDLASQMLYASNNSGPATAEAQAAEIVKAMYGAFNFNQMQQLQAGLGMLATNPEAAAAILQQRAVLEQPAPAPSPVPAPVQAAAAVAPSAFNPFLFGHTPMAPGVSNQEATLAQAQTSAEIRERDADMDGEGPASQRARHQYRDPEKRREQNRQASQRARLRARQREEQVVVLQQQLQKMIGEMSSMKAELDDAKKKVECGQKMDNWRDARHGHPSRENNRVLNTL</sequence>
<feature type="region of interest" description="Disordered" evidence="2">
    <location>
        <begin position="215"/>
        <end position="235"/>
    </location>
</feature>
<protein>
    <recommendedName>
        <fullName evidence="3">BZIP domain-containing protein</fullName>
    </recommendedName>
</protein>
<dbReference type="EMBL" id="HBFA01033114">
    <property type="protein sequence ID" value="CAD8684075.1"/>
    <property type="molecule type" value="Transcribed_RNA"/>
</dbReference>
<feature type="domain" description="BZIP" evidence="3">
    <location>
        <begin position="156"/>
        <end position="171"/>
    </location>
</feature>
<dbReference type="GO" id="GO:0003700">
    <property type="term" value="F:DNA-binding transcription factor activity"/>
    <property type="evidence" value="ECO:0007669"/>
    <property type="project" value="InterPro"/>
</dbReference>
<gene>
    <name evidence="4" type="ORF">POBO1169_LOCUS16667</name>
</gene>
<feature type="compositionally biased region" description="Basic and acidic residues" evidence="2">
    <location>
        <begin position="150"/>
        <end position="161"/>
    </location>
</feature>
<reference evidence="4" key="1">
    <citation type="submission" date="2021-01" db="EMBL/GenBank/DDBJ databases">
        <authorList>
            <person name="Corre E."/>
            <person name="Pelletier E."/>
            <person name="Niang G."/>
            <person name="Scheremetjew M."/>
            <person name="Finn R."/>
            <person name="Kale V."/>
            <person name="Holt S."/>
            <person name="Cochrane G."/>
            <person name="Meng A."/>
            <person name="Brown T."/>
            <person name="Cohen L."/>
        </authorList>
    </citation>
    <scope>NUCLEOTIDE SEQUENCE</scope>
    <source>
        <strain evidence="4">CCMP722</strain>
    </source>
</reference>
<feature type="compositionally biased region" description="Polar residues" evidence="2">
    <location>
        <begin position="118"/>
        <end position="128"/>
    </location>
</feature>
<organism evidence="4">
    <name type="scientific">Pyramimonas obovata</name>
    <dbReference type="NCBI Taxonomy" id="1411642"/>
    <lineage>
        <taxon>Eukaryota</taxon>
        <taxon>Viridiplantae</taxon>
        <taxon>Chlorophyta</taxon>
        <taxon>Pyramimonadophyceae</taxon>
        <taxon>Pyramimonadales</taxon>
        <taxon>Pyramimonadaceae</taxon>
        <taxon>Pyramimonas</taxon>
        <taxon>Pyramimonas incertae sedis</taxon>
    </lineage>
</organism>